<dbReference type="SUPFAM" id="SSF50129">
    <property type="entry name" value="GroES-like"/>
    <property type="match status" value="1"/>
</dbReference>
<dbReference type="Gene3D" id="3.90.180.10">
    <property type="entry name" value="Medium-chain alcohol dehydrogenases, catalytic domain"/>
    <property type="match status" value="1"/>
</dbReference>
<dbReference type="InterPro" id="IPR020843">
    <property type="entry name" value="ER"/>
</dbReference>
<dbReference type="InterPro" id="IPR050700">
    <property type="entry name" value="YIM1/Zinc_Alcohol_DH_Fams"/>
</dbReference>
<dbReference type="OrthoDB" id="201656at2759"/>
<dbReference type="SMART" id="SM00829">
    <property type="entry name" value="PKS_ER"/>
    <property type="match status" value="1"/>
</dbReference>
<dbReference type="InterPro" id="IPR036291">
    <property type="entry name" value="NAD(P)-bd_dom_sf"/>
</dbReference>
<dbReference type="InParanoid" id="A0A1V8TC02"/>
<dbReference type="EMBL" id="NAJO01000011">
    <property type="protein sequence ID" value="OQO08900.1"/>
    <property type="molecule type" value="Genomic_DNA"/>
</dbReference>
<protein>
    <recommendedName>
        <fullName evidence="1">Enoyl reductase (ER) domain-containing protein</fullName>
    </recommendedName>
</protein>
<accession>A0A1V8TC02</accession>
<sequence length="354" mass="38397">MADTQEVKAWTYVSGGYPNGLKQSTVRVPRPNDIKGLGTTAHMLIRLKACALNPVDIQMINLNSSITPTAPKKQEKGVVCDFAGIVEAGGRTGFIKDEEVFGLTLNPAKYGGGSLAGMAEFDMANTVAVKKPKDWSWAKAAAISLVWLTARTCIEDVNAKVEDEEGKRIAVLGGSSAAGIYVILLAKKRGWNVIATSSGKNKDFITKTLGADEHVDYTAVKSVRAAIDAFKPVAVIDCVGGTECVGLQSSKKYISIVGDKTGRSSMGGPYTYYNPLSYHAPLQWARWAKGQVGLGEEYDVVMLKMKREWLEEVKETLTPDQIFVDSEFDYDDALKAFERLNSGRCVGKVVINLP</sequence>
<dbReference type="Proteomes" id="UP000192596">
    <property type="component" value="Unassembled WGS sequence"/>
</dbReference>
<feature type="domain" description="Enoyl reductase (ER)" evidence="1">
    <location>
        <begin position="20"/>
        <end position="351"/>
    </location>
</feature>
<dbReference type="Pfam" id="PF13602">
    <property type="entry name" value="ADH_zinc_N_2"/>
    <property type="match status" value="1"/>
</dbReference>
<evidence type="ECO:0000313" key="2">
    <source>
        <dbReference type="EMBL" id="OQO08900.1"/>
    </source>
</evidence>
<evidence type="ECO:0000313" key="3">
    <source>
        <dbReference type="Proteomes" id="UP000192596"/>
    </source>
</evidence>
<gene>
    <name evidence="2" type="ORF">B0A48_05790</name>
</gene>
<name>A0A1V8TC02_9PEZI</name>
<evidence type="ECO:0000259" key="1">
    <source>
        <dbReference type="SMART" id="SM00829"/>
    </source>
</evidence>
<comment type="caution">
    <text evidence="2">The sequence shown here is derived from an EMBL/GenBank/DDBJ whole genome shotgun (WGS) entry which is preliminary data.</text>
</comment>
<organism evidence="2 3">
    <name type="scientific">Cryoendolithus antarcticus</name>
    <dbReference type="NCBI Taxonomy" id="1507870"/>
    <lineage>
        <taxon>Eukaryota</taxon>
        <taxon>Fungi</taxon>
        <taxon>Dikarya</taxon>
        <taxon>Ascomycota</taxon>
        <taxon>Pezizomycotina</taxon>
        <taxon>Dothideomycetes</taxon>
        <taxon>Dothideomycetidae</taxon>
        <taxon>Cladosporiales</taxon>
        <taxon>Cladosporiaceae</taxon>
        <taxon>Cryoendolithus</taxon>
    </lineage>
</organism>
<keyword evidence="3" id="KW-1185">Reference proteome</keyword>
<dbReference type="SUPFAM" id="SSF51735">
    <property type="entry name" value="NAD(P)-binding Rossmann-fold domains"/>
    <property type="match status" value="1"/>
</dbReference>
<dbReference type="CDD" id="cd08267">
    <property type="entry name" value="MDR1"/>
    <property type="match status" value="1"/>
</dbReference>
<proteinExistence type="predicted"/>
<dbReference type="PANTHER" id="PTHR11695">
    <property type="entry name" value="ALCOHOL DEHYDROGENASE RELATED"/>
    <property type="match status" value="1"/>
</dbReference>
<dbReference type="InterPro" id="IPR011032">
    <property type="entry name" value="GroES-like_sf"/>
</dbReference>
<dbReference type="AlphaFoldDB" id="A0A1V8TC02"/>
<dbReference type="GO" id="GO:0016491">
    <property type="term" value="F:oxidoreductase activity"/>
    <property type="evidence" value="ECO:0007669"/>
    <property type="project" value="InterPro"/>
</dbReference>
<dbReference type="Gene3D" id="3.40.50.720">
    <property type="entry name" value="NAD(P)-binding Rossmann-like Domain"/>
    <property type="match status" value="1"/>
</dbReference>
<dbReference type="FunCoup" id="A0A1V8TC02">
    <property type="interactions" value="118"/>
</dbReference>
<dbReference type="STRING" id="1507870.A0A1V8TC02"/>
<reference evidence="3" key="1">
    <citation type="submission" date="2017-03" db="EMBL/GenBank/DDBJ databases">
        <title>Genomes of endolithic fungi from Antarctica.</title>
        <authorList>
            <person name="Coleine C."/>
            <person name="Masonjones S."/>
            <person name="Stajich J.E."/>
        </authorList>
    </citation>
    <scope>NUCLEOTIDE SEQUENCE [LARGE SCALE GENOMIC DNA]</scope>
    <source>
        <strain evidence="3">CCFEE 5527</strain>
    </source>
</reference>
<dbReference type="PANTHER" id="PTHR11695:SF294">
    <property type="entry name" value="RETICULON-4-INTERACTING PROTEIN 1, MITOCHONDRIAL"/>
    <property type="match status" value="1"/>
</dbReference>